<feature type="transmembrane region" description="Helical" evidence="6">
    <location>
        <begin position="112"/>
        <end position="135"/>
    </location>
</feature>
<evidence type="ECO:0008006" key="9">
    <source>
        <dbReference type="Google" id="ProtNLM"/>
    </source>
</evidence>
<keyword evidence="8" id="KW-1185">Reference proteome</keyword>
<comment type="caution">
    <text evidence="7">The sequence shown here is derived from an EMBL/GenBank/DDBJ whole genome shotgun (WGS) entry which is preliminary data.</text>
</comment>
<evidence type="ECO:0000256" key="6">
    <source>
        <dbReference type="SAM" id="Phobius"/>
    </source>
</evidence>
<dbReference type="InterPro" id="IPR002797">
    <property type="entry name" value="Polysacc_synth"/>
</dbReference>
<evidence type="ECO:0000256" key="2">
    <source>
        <dbReference type="ARBA" id="ARBA00022475"/>
    </source>
</evidence>
<evidence type="ECO:0000313" key="8">
    <source>
        <dbReference type="Proteomes" id="UP001157114"/>
    </source>
</evidence>
<evidence type="ECO:0000313" key="7">
    <source>
        <dbReference type="EMBL" id="GLX66352.1"/>
    </source>
</evidence>
<feature type="transmembrane region" description="Helical" evidence="6">
    <location>
        <begin position="171"/>
        <end position="188"/>
    </location>
</feature>
<reference evidence="7 8" key="1">
    <citation type="submission" date="2023-03" db="EMBL/GenBank/DDBJ databases">
        <title>Draft genome sequence of the bacteria which degrade cell wall of Tricholomamatutake.</title>
        <authorList>
            <person name="Konishi Y."/>
            <person name="Fukuta Y."/>
            <person name="Shirasaka N."/>
        </authorList>
    </citation>
    <scope>NUCLEOTIDE SEQUENCE [LARGE SCALE GENOMIC DNA]</scope>
    <source>
        <strain evidence="8">mu1</strain>
    </source>
</reference>
<dbReference type="InterPro" id="IPR050833">
    <property type="entry name" value="Poly_Biosynth_Transport"/>
</dbReference>
<gene>
    <name evidence="7" type="ORF">MU1_06960</name>
</gene>
<organism evidence="7 8">
    <name type="scientific">Paenibacillus glycanilyticus</name>
    <dbReference type="NCBI Taxonomy" id="126569"/>
    <lineage>
        <taxon>Bacteria</taxon>
        <taxon>Bacillati</taxon>
        <taxon>Bacillota</taxon>
        <taxon>Bacilli</taxon>
        <taxon>Bacillales</taxon>
        <taxon>Paenibacillaceae</taxon>
        <taxon>Paenibacillus</taxon>
    </lineage>
</organism>
<feature type="transmembrane region" description="Helical" evidence="6">
    <location>
        <begin position="355"/>
        <end position="379"/>
    </location>
</feature>
<dbReference type="EMBL" id="BSSQ01000002">
    <property type="protein sequence ID" value="GLX66352.1"/>
    <property type="molecule type" value="Genomic_DNA"/>
</dbReference>
<keyword evidence="4 6" id="KW-1133">Transmembrane helix</keyword>
<feature type="transmembrane region" description="Helical" evidence="6">
    <location>
        <begin position="385"/>
        <end position="410"/>
    </location>
</feature>
<keyword evidence="2" id="KW-1003">Cell membrane</keyword>
<sequence>MFTFLRNNKISLMLNTLKMLIGNVFFAISQFFIIFIMSKFGNSVDVGQYAFGLAITTPVYLLSFLQLRSLYISNTTRDYTFGHFLGLRILTTIIAFVITTVLALVGNYGETLTMVIILISISKFIDAISDIVFGLYQKKERLEYITYSRVLKGLITVISFSVLYISTHDLVIALVGMVIGWFVILYFYDLRKAKTFEFIKPVVERVKVYSLLKTSFPLGIIMLLMSLNSNIPQYVIENKLGEQQLGIFASLSYVIIASTVIINAMGEAAFYRMTVCYSEQEYMNFAKLIQRLILTGIGISSLGVIIAIFAGKPLLSIIFSQEIAAENTVFIWLTVATLLTFTTSFLGYGMNAARLFYIQIPLFALVNITSLIASIAWIPHHGLAGAAWAILAALTVQAIGGFGVVAYAILKLKKSAAESNPKTVVEGAI</sequence>
<dbReference type="Proteomes" id="UP001157114">
    <property type="component" value="Unassembled WGS sequence"/>
</dbReference>
<feature type="transmembrane region" description="Helical" evidence="6">
    <location>
        <begin position="85"/>
        <end position="106"/>
    </location>
</feature>
<evidence type="ECO:0000256" key="4">
    <source>
        <dbReference type="ARBA" id="ARBA00022989"/>
    </source>
</evidence>
<feature type="transmembrane region" description="Helical" evidence="6">
    <location>
        <begin position="147"/>
        <end position="165"/>
    </location>
</feature>
<keyword evidence="5 6" id="KW-0472">Membrane</keyword>
<evidence type="ECO:0000256" key="5">
    <source>
        <dbReference type="ARBA" id="ARBA00023136"/>
    </source>
</evidence>
<proteinExistence type="predicted"/>
<dbReference type="PANTHER" id="PTHR30250:SF11">
    <property type="entry name" value="O-ANTIGEN TRANSPORTER-RELATED"/>
    <property type="match status" value="1"/>
</dbReference>
<name>A0ABQ6GB96_9BACL</name>
<dbReference type="RefSeq" id="WP_284237046.1">
    <property type="nucleotide sequence ID" value="NZ_BSSQ01000002.1"/>
</dbReference>
<evidence type="ECO:0000256" key="3">
    <source>
        <dbReference type="ARBA" id="ARBA00022692"/>
    </source>
</evidence>
<feature type="transmembrane region" description="Helical" evidence="6">
    <location>
        <begin position="46"/>
        <end position="65"/>
    </location>
</feature>
<dbReference type="Pfam" id="PF01943">
    <property type="entry name" value="Polysacc_synt"/>
    <property type="match status" value="1"/>
</dbReference>
<feature type="transmembrane region" description="Helical" evidence="6">
    <location>
        <begin position="208"/>
        <end position="227"/>
    </location>
</feature>
<feature type="transmembrane region" description="Helical" evidence="6">
    <location>
        <begin position="292"/>
        <end position="310"/>
    </location>
</feature>
<evidence type="ECO:0000256" key="1">
    <source>
        <dbReference type="ARBA" id="ARBA00004651"/>
    </source>
</evidence>
<feature type="transmembrane region" description="Helical" evidence="6">
    <location>
        <begin position="20"/>
        <end position="40"/>
    </location>
</feature>
<comment type="subcellular location">
    <subcellularLocation>
        <location evidence="1">Cell membrane</location>
        <topology evidence="1">Multi-pass membrane protein</topology>
    </subcellularLocation>
</comment>
<feature type="transmembrane region" description="Helical" evidence="6">
    <location>
        <begin position="247"/>
        <end position="271"/>
    </location>
</feature>
<feature type="transmembrane region" description="Helical" evidence="6">
    <location>
        <begin position="330"/>
        <end position="348"/>
    </location>
</feature>
<protein>
    <recommendedName>
        <fullName evidence="9">Polysaccharide biosynthesis protein</fullName>
    </recommendedName>
</protein>
<accession>A0ABQ6GB96</accession>
<dbReference type="PANTHER" id="PTHR30250">
    <property type="entry name" value="PST FAMILY PREDICTED COLANIC ACID TRANSPORTER"/>
    <property type="match status" value="1"/>
</dbReference>
<keyword evidence="3 6" id="KW-0812">Transmembrane</keyword>